<feature type="transmembrane region" description="Helical" evidence="1">
    <location>
        <begin position="110"/>
        <end position="130"/>
    </location>
</feature>
<evidence type="ECO:0000256" key="1">
    <source>
        <dbReference type="SAM" id="Phobius"/>
    </source>
</evidence>
<dbReference type="EMBL" id="AB011027">
    <property type="protein sequence ID" value="BAA25153.1"/>
    <property type="molecule type" value="Genomic_RNA"/>
</dbReference>
<keyword evidence="1" id="KW-0812">Transmembrane</keyword>
<protein>
    <submittedName>
        <fullName evidence="2">Pns10-2</fullName>
    </submittedName>
</protein>
<evidence type="ECO:0000313" key="2">
    <source>
        <dbReference type="EMBL" id="BAA25153.1"/>
    </source>
</evidence>
<reference evidence="2 3" key="1">
    <citation type="journal article" date="1998" name="J. Gen. Virol.">
        <title>Taxonomical characteristics of fijiviruses based on nucleotide sequences of the oat sterile dwarf virus genome.</title>
        <authorList>
            <person name="Isogai M."/>
            <person name="Uyeda I."/>
            <person name="Lindsten K."/>
        </authorList>
    </citation>
    <scope>NUCLEOTIDE SEQUENCE [LARGE SCALE GENOMIC DNA]</scope>
</reference>
<dbReference type="Proteomes" id="UP000242318">
    <property type="component" value="Genome"/>
</dbReference>
<dbReference type="KEGG" id="vg:37618847"/>
<proteinExistence type="predicted"/>
<organism evidence="2 3">
    <name type="scientific">Oat sterile dwarf virus</name>
    <dbReference type="NCBI Taxonomy" id="73147"/>
    <lineage>
        <taxon>Viruses</taxon>
        <taxon>Riboviria</taxon>
        <taxon>Orthornavirae</taxon>
        <taxon>Duplornaviricota</taxon>
        <taxon>Resentoviricetes</taxon>
        <taxon>Reovirales</taxon>
        <taxon>Spinareoviridae</taxon>
        <taxon>Fijivirus</taxon>
        <taxon>Fijivirus avenae</taxon>
    </lineage>
</organism>
<dbReference type="GeneID" id="37618847"/>
<dbReference type="Pfam" id="PF06837">
    <property type="entry name" value="Fijivirus_P9-2"/>
    <property type="match status" value="1"/>
</dbReference>
<feature type="transmembrane region" description="Helical" evidence="1">
    <location>
        <begin position="74"/>
        <end position="98"/>
    </location>
</feature>
<dbReference type="InterPro" id="IPR009650">
    <property type="entry name" value="Fijivirus_P9-2"/>
</dbReference>
<accession>O70789</accession>
<name>O70789_9REOV</name>
<sequence>MDERRQSKYFDSYTTYLPYHVDIDGKIRLQNQNALNEVTNDMVVFDEIVDTVETAVVDTPTSLFKNAYSKVVCILWFVLVHLCFGIFRYVFKLCYYLLGLIICNRFSRLLISTVFSFCFFVLIFLLIIFYHDSIIHCVNYLLNSKQDIDAKINEIVAKVEQSTKIVDFNFIQSNDKGEVMQNVTYTRHVPFNNG</sequence>
<evidence type="ECO:0000313" key="3">
    <source>
        <dbReference type="Proteomes" id="UP000242318"/>
    </source>
</evidence>
<dbReference type="RefSeq" id="YP_009507771.1">
    <property type="nucleotide sequence ID" value="NC_038654.1"/>
</dbReference>
<keyword evidence="1" id="KW-0472">Membrane</keyword>
<keyword evidence="1" id="KW-1133">Transmembrane helix</keyword>
<keyword evidence="3" id="KW-1185">Reference proteome</keyword>